<dbReference type="AlphaFoldDB" id="A0A927RBK6"/>
<dbReference type="Proteomes" id="UP000638648">
    <property type="component" value="Unassembled WGS sequence"/>
</dbReference>
<accession>A0A927RBK6</accession>
<comment type="caution">
    <text evidence="2">The sequence shown here is derived from an EMBL/GenBank/DDBJ whole genome shotgun (WGS) entry which is preliminary data.</text>
</comment>
<gene>
    <name evidence="2" type="ORF">HEB94_005717</name>
</gene>
<dbReference type="EMBL" id="JADBEM010000001">
    <property type="protein sequence ID" value="MBE1608869.1"/>
    <property type="molecule type" value="Genomic_DNA"/>
</dbReference>
<feature type="region of interest" description="Disordered" evidence="1">
    <location>
        <begin position="51"/>
        <end position="71"/>
    </location>
</feature>
<reference evidence="2" key="1">
    <citation type="submission" date="2020-10" db="EMBL/GenBank/DDBJ databases">
        <title>Sequencing the genomes of 1000 actinobacteria strains.</title>
        <authorList>
            <person name="Klenk H.-P."/>
        </authorList>
    </citation>
    <scope>NUCLEOTIDE SEQUENCE</scope>
    <source>
        <strain evidence="2">DSM 45354</strain>
    </source>
</reference>
<keyword evidence="3" id="KW-1185">Reference proteome</keyword>
<proteinExistence type="predicted"/>
<sequence length="246" mass="28062">MVVTYTDLPVQWSRPVRAWVRRPNGLRVEELNGSPILIDWLEHPWGTGARVDRLGRSTPDPEPFGPLDDRAPRPLLRDDGLVAERPPEFDRLRYDDPMFHTYRWVAMLDPVELADGSQPPTHVGTGYLRTPELSPLRLETDVKEVRHEGRAAWETVVATTDFYEPRCSCCAALEGAHSQHRWMWETGRFDTPTEEWAEWYRVRLDAATGVLVLTEEIGGHTEGRGWSVSIEAVDADMPRHMLTADA</sequence>
<evidence type="ECO:0000256" key="1">
    <source>
        <dbReference type="SAM" id="MobiDB-lite"/>
    </source>
</evidence>
<organism evidence="2 3">
    <name type="scientific">Actinopolymorpha pittospori</name>
    <dbReference type="NCBI Taxonomy" id="648752"/>
    <lineage>
        <taxon>Bacteria</taxon>
        <taxon>Bacillati</taxon>
        <taxon>Actinomycetota</taxon>
        <taxon>Actinomycetes</taxon>
        <taxon>Propionibacteriales</taxon>
        <taxon>Actinopolymorphaceae</taxon>
        <taxon>Actinopolymorpha</taxon>
    </lineage>
</organism>
<evidence type="ECO:0000313" key="2">
    <source>
        <dbReference type="EMBL" id="MBE1608869.1"/>
    </source>
</evidence>
<name>A0A927RBK6_9ACTN</name>
<protein>
    <submittedName>
        <fullName evidence="2">Uncharacterized protein</fullName>
    </submittedName>
</protein>
<dbReference type="RefSeq" id="WP_192752566.1">
    <property type="nucleotide sequence ID" value="NZ_BAABJL010000119.1"/>
</dbReference>
<evidence type="ECO:0000313" key="3">
    <source>
        <dbReference type="Proteomes" id="UP000638648"/>
    </source>
</evidence>